<dbReference type="Pfam" id="PF20511">
    <property type="entry name" value="PMI_typeI_cat"/>
    <property type="match status" value="1"/>
</dbReference>
<dbReference type="Pfam" id="PF21621">
    <property type="entry name" value="MPI_cupin_dom"/>
    <property type="match status" value="1"/>
</dbReference>
<evidence type="ECO:0008006" key="4">
    <source>
        <dbReference type="Google" id="ProtNLM"/>
    </source>
</evidence>
<proteinExistence type="predicted"/>
<reference evidence="3" key="1">
    <citation type="journal article" date="2020" name="mSystems">
        <title>Genome- and Community-Level Interaction Insights into Carbon Utilization and Element Cycling Functions of Hydrothermarchaeota in Hydrothermal Sediment.</title>
        <authorList>
            <person name="Zhou Z."/>
            <person name="Liu Y."/>
            <person name="Xu W."/>
            <person name="Pan J."/>
            <person name="Luo Z.H."/>
            <person name="Li M."/>
        </authorList>
    </citation>
    <scope>NUCLEOTIDE SEQUENCE [LARGE SCALE GENOMIC DNA]</scope>
    <source>
        <strain evidence="3">SpSt-26</strain>
    </source>
</reference>
<gene>
    <name evidence="3" type="ORF">ENP88_01340</name>
</gene>
<dbReference type="EMBL" id="DSLA01000022">
    <property type="protein sequence ID" value="HEH34807.1"/>
    <property type="molecule type" value="Genomic_DNA"/>
</dbReference>
<protein>
    <recommendedName>
        <fullName evidence="4">Mannose-6-phosphate isomerase</fullName>
    </recommendedName>
</protein>
<dbReference type="InterPro" id="IPR049071">
    <property type="entry name" value="MPI_cupin_dom"/>
</dbReference>
<dbReference type="GO" id="GO:0008270">
    <property type="term" value="F:zinc ion binding"/>
    <property type="evidence" value="ECO:0007669"/>
    <property type="project" value="InterPro"/>
</dbReference>
<evidence type="ECO:0000259" key="2">
    <source>
        <dbReference type="Pfam" id="PF21621"/>
    </source>
</evidence>
<dbReference type="AlphaFoldDB" id="A0A7J2TGW8"/>
<comment type="caution">
    <text evidence="3">The sequence shown here is derived from an EMBL/GenBank/DDBJ whole genome shotgun (WGS) entry which is preliminary data.</text>
</comment>
<dbReference type="Gene3D" id="2.60.120.10">
    <property type="entry name" value="Jelly Rolls"/>
    <property type="match status" value="2"/>
</dbReference>
<dbReference type="InterPro" id="IPR014710">
    <property type="entry name" value="RmlC-like_jellyroll"/>
</dbReference>
<evidence type="ECO:0000259" key="1">
    <source>
        <dbReference type="Pfam" id="PF20511"/>
    </source>
</evidence>
<accession>A0A7J2TGW8</accession>
<evidence type="ECO:0000313" key="3">
    <source>
        <dbReference type="EMBL" id="HEH34807.1"/>
    </source>
</evidence>
<name>A0A7J2TGW8_ARCFL</name>
<feature type="domain" description="Mannose-6-phosphate isomerase cupin" evidence="2">
    <location>
        <begin position="219"/>
        <end position="287"/>
    </location>
</feature>
<dbReference type="SUPFAM" id="SSF51182">
    <property type="entry name" value="RmlC-like cupins"/>
    <property type="match status" value="1"/>
</dbReference>
<dbReference type="InterPro" id="IPR046457">
    <property type="entry name" value="PMI_typeI_cat"/>
</dbReference>
<dbReference type="GO" id="GO:0004476">
    <property type="term" value="F:mannose-6-phosphate isomerase activity"/>
    <property type="evidence" value="ECO:0007669"/>
    <property type="project" value="InterPro"/>
</dbReference>
<feature type="domain" description="Phosphomannose isomerase type I catalytic" evidence="1">
    <location>
        <begin position="34"/>
        <end position="111"/>
    </location>
</feature>
<organism evidence="3">
    <name type="scientific">Archaeoglobus fulgidus</name>
    <dbReference type="NCBI Taxonomy" id="2234"/>
    <lineage>
        <taxon>Archaea</taxon>
        <taxon>Methanobacteriati</taxon>
        <taxon>Methanobacteriota</taxon>
        <taxon>Archaeoglobi</taxon>
        <taxon>Archaeoglobales</taxon>
        <taxon>Archaeoglobaceae</taxon>
        <taxon>Archaeoglobus</taxon>
    </lineage>
</organism>
<sequence>MELPKFIFQATENLVERPWGGEWISLLKGFRRRGIGESWELSAHASNSSQVLLKKKVAKLSELFIEKKAEIMGSLVDKYKSFPVLVKIVEVSGKMEPHVHPAEKIAESLGISDGGKLKGWIMISGTAYIGFRRDINAEELDQVLKEEEIWKEMNKFQTTAYDTFLIPPGVLHSAENARFVEVGMNCEGSIGIGDERIKKALNLKKTEEFEIRGKKGKLETEFFTAEVVEVVGRQDFTIETFNILLNLEGFAIIRSENEVAELQKGYSCLVPAATSSYSIQSEKSKILRITPK</sequence>
<dbReference type="InterPro" id="IPR011051">
    <property type="entry name" value="RmlC_Cupin_sf"/>
</dbReference>